<dbReference type="PANTHER" id="PTHR43747">
    <property type="entry name" value="FAD-BINDING PROTEIN"/>
    <property type="match status" value="1"/>
</dbReference>
<protein>
    <submittedName>
        <fullName evidence="2">NAD(P)/FAD-dependent oxidoreductase</fullName>
    </submittedName>
</protein>
<proteinExistence type="predicted"/>
<dbReference type="EMBL" id="VMKJ01000005">
    <property type="protein sequence ID" value="TVO38558.1"/>
    <property type="molecule type" value="Genomic_DNA"/>
</dbReference>
<gene>
    <name evidence="2" type="ORF">FOF44_04295</name>
</gene>
<dbReference type="SUPFAM" id="SSF51905">
    <property type="entry name" value="FAD/NAD(P)-binding domain"/>
    <property type="match status" value="1"/>
</dbReference>
<dbReference type="Pfam" id="PF01494">
    <property type="entry name" value="FAD_binding_3"/>
    <property type="match status" value="1"/>
</dbReference>
<reference evidence="2 3" key="1">
    <citation type="submission" date="2019-07" db="EMBL/GenBank/DDBJ databases">
        <title>The draft genome sequence of Vibrio algivorus M1486.</title>
        <authorList>
            <person name="Meng X."/>
        </authorList>
    </citation>
    <scope>NUCLEOTIDE SEQUENCE [LARGE SCALE GENOMIC DNA]</scope>
    <source>
        <strain evidence="2 3">M1486</strain>
    </source>
</reference>
<comment type="caution">
    <text evidence="2">The sequence shown here is derived from an EMBL/GenBank/DDBJ whole genome shotgun (WGS) entry which is preliminary data.</text>
</comment>
<dbReference type="InterPro" id="IPR050816">
    <property type="entry name" value="Flavin-dep_Halogenase_NPB"/>
</dbReference>
<name>A0A557PD45_9VIBR</name>
<evidence type="ECO:0000313" key="2">
    <source>
        <dbReference type="EMBL" id="TVO38558.1"/>
    </source>
</evidence>
<feature type="domain" description="FAD-binding" evidence="1">
    <location>
        <begin position="6"/>
        <end position="219"/>
    </location>
</feature>
<evidence type="ECO:0000259" key="1">
    <source>
        <dbReference type="Pfam" id="PF01494"/>
    </source>
</evidence>
<dbReference type="OrthoDB" id="103324at2"/>
<dbReference type="InterPro" id="IPR036188">
    <property type="entry name" value="FAD/NAD-bd_sf"/>
</dbReference>
<dbReference type="RefSeq" id="WP_144387569.1">
    <property type="nucleotide sequence ID" value="NZ_CANNCB010000002.1"/>
</dbReference>
<sequence>MSIRQKVPVVIIGAGPSGSVAAAILKQHDIDCIVLERSTFPRFSIGESLLPACMESLKKANLFNAVNKAGFQFKNGAAFRYQGKYTYFDFTDKYTPGEGTTFQVQRGPFDKLLADEAQKQGVEIRYQHTVTAVDIEPKQPVLSVIDEVGKPYQIQAGFILDASGYGRVLPRLLDLELPSDLSQRKALFTHVTDNITDSLASELNYDRDKITIYVHPDNQTVWYWLIPFSNGVCSVGVVSTPDFFEAYPDDEIAALKQLTSEEPHLKQLFRDADFCHMSGTIGGYSANVKHLAGSNYAMLGNAGEFLDPVFSSGVTIAMKSAELATDTLIRQFNGEAVDWQKDYSEPLMVGVDTFRAYVEGWYDGRFQNVVFFENAHPEIKKKISSILAGYAWDISNPYVANPQKRLSTLAEICSS</sequence>
<dbReference type="Gene3D" id="3.50.50.60">
    <property type="entry name" value="FAD/NAD(P)-binding domain"/>
    <property type="match status" value="1"/>
</dbReference>
<dbReference type="InterPro" id="IPR002938">
    <property type="entry name" value="FAD-bd"/>
</dbReference>
<dbReference type="Proteomes" id="UP000319828">
    <property type="component" value="Unassembled WGS sequence"/>
</dbReference>
<dbReference type="AlphaFoldDB" id="A0A557PD45"/>
<evidence type="ECO:0000313" key="3">
    <source>
        <dbReference type="Proteomes" id="UP000319828"/>
    </source>
</evidence>
<dbReference type="GO" id="GO:0071949">
    <property type="term" value="F:FAD binding"/>
    <property type="evidence" value="ECO:0007669"/>
    <property type="project" value="InterPro"/>
</dbReference>
<accession>A0A557PD45</accession>
<organism evidence="2 3">
    <name type="scientific">Vibrio algivorus</name>
    <dbReference type="NCBI Taxonomy" id="1667024"/>
    <lineage>
        <taxon>Bacteria</taxon>
        <taxon>Pseudomonadati</taxon>
        <taxon>Pseudomonadota</taxon>
        <taxon>Gammaproteobacteria</taxon>
        <taxon>Vibrionales</taxon>
        <taxon>Vibrionaceae</taxon>
        <taxon>Vibrio</taxon>
    </lineage>
</organism>
<dbReference type="PANTHER" id="PTHR43747:SF1">
    <property type="entry name" value="SLR1998 PROTEIN"/>
    <property type="match status" value="1"/>
</dbReference>